<dbReference type="InterPro" id="IPR032819">
    <property type="entry name" value="TruB_C"/>
</dbReference>
<sequence length="307" mass="33378">MELQAPTRLAIPARRVERVAVHGVLLLNKPRGLSSNDALQKARRILHAKKAGHTGTLDPEAHGLLPLCFGEATKFSQDLLDADKTYEASVRFGIKTSTGDAEGEVIATREVTHDQKALQLACERFVGPIDQVPPMHSALKQGGVALYELARKGIEVERAARRVQIHAIEVLSQTPDSAVLRCHVSKGTYIRTLAEDIGEALGCGAHLTALYRTQVGPLSVADAVTLEQLSAVQNPAALLAPVDSLAQGLHAVRLSENEQDRVRQGQRLIITDDFDGTVRMYGPDGFLGIGQLHQRRLQPTRVLNLKE</sequence>
<accession>A0ABV7H451</accession>
<dbReference type="InterPro" id="IPR014780">
    <property type="entry name" value="tRNA_psdUridine_synth_TruB"/>
</dbReference>
<dbReference type="NCBIfam" id="TIGR00431">
    <property type="entry name" value="TruB"/>
    <property type="match status" value="1"/>
</dbReference>
<reference evidence="10" key="1">
    <citation type="journal article" date="2019" name="Int. J. Syst. Evol. Microbiol.">
        <title>The Global Catalogue of Microorganisms (GCM) 10K type strain sequencing project: providing services to taxonomists for standard genome sequencing and annotation.</title>
        <authorList>
            <consortium name="The Broad Institute Genomics Platform"/>
            <consortium name="The Broad Institute Genome Sequencing Center for Infectious Disease"/>
            <person name="Wu L."/>
            <person name="Ma J."/>
        </authorList>
    </citation>
    <scope>NUCLEOTIDE SEQUENCE [LARGE SCALE GENOMIC DNA]</scope>
    <source>
        <strain evidence="10">KCTC 52168</strain>
    </source>
</reference>
<dbReference type="Gene3D" id="3.30.2350.10">
    <property type="entry name" value="Pseudouridine synthase"/>
    <property type="match status" value="1"/>
</dbReference>
<evidence type="ECO:0000259" key="6">
    <source>
        <dbReference type="Pfam" id="PF01509"/>
    </source>
</evidence>
<evidence type="ECO:0000256" key="3">
    <source>
        <dbReference type="ARBA" id="ARBA00022694"/>
    </source>
</evidence>
<comment type="function">
    <text evidence="5">Responsible for synthesis of pseudouridine from uracil-55 in the psi GC loop of transfer RNAs.</text>
</comment>
<dbReference type="PANTHER" id="PTHR13767:SF2">
    <property type="entry name" value="PSEUDOURIDYLATE SYNTHASE TRUB1"/>
    <property type="match status" value="1"/>
</dbReference>
<dbReference type="RefSeq" id="WP_377302343.1">
    <property type="nucleotide sequence ID" value="NZ_CP180191.1"/>
</dbReference>
<dbReference type="EMBL" id="JBHRTI010000003">
    <property type="protein sequence ID" value="MFC3147381.1"/>
    <property type="molecule type" value="Genomic_DNA"/>
</dbReference>
<feature type="domain" description="tRNA pseudouridylate synthase B C-terminal" evidence="8">
    <location>
        <begin position="191"/>
        <end position="243"/>
    </location>
</feature>
<dbReference type="PANTHER" id="PTHR13767">
    <property type="entry name" value="TRNA-PSEUDOURIDINE SYNTHASE"/>
    <property type="match status" value="1"/>
</dbReference>
<keyword evidence="4 5" id="KW-0413">Isomerase</keyword>
<evidence type="ECO:0000256" key="5">
    <source>
        <dbReference type="HAMAP-Rule" id="MF_01080"/>
    </source>
</evidence>
<evidence type="ECO:0000313" key="10">
    <source>
        <dbReference type="Proteomes" id="UP001595556"/>
    </source>
</evidence>
<dbReference type="InterPro" id="IPR036974">
    <property type="entry name" value="PUA_sf"/>
</dbReference>
<proteinExistence type="inferred from homology"/>
<dbReference type="Gene3D" id="2.30.130.10">
    <property type="entry name" value="PUA domain"/>
    <property type="match status" value="1"/>
</dbReference>
<evidence type="ECO:0000313" key="9">
    <source>
        <dbReference type="EMBL" id="MFC3147381.1"/>
    </source>
</evidence>
<keyword evidence="3 5" id="KW-0819">tRNA processing</keyword>
<comment type="catalytic activity">
    <reaction evidence="1 5">
        <text>uridine(55) in tRNA = pseudouridine(55) in tRNA</text>
        <dbReference type="Rhea" id="RHEA:42532"/>
        <dbReference type="Rhea" id="RHEA-COMP:10101"/>
        <dbReference type="Rhea" id="RHEA-COMP:10102"/>
        <dbReference type="ChEBI" id="CHEBI:65314"/>
        <dbReference type="ChEBI" id="CHEBI:65315"/>
        <dbReference type="EC" id="5.4.99.25"/>
    </reaction>
</comment>
<feature type="domain" description="tRNA pseudouridine synthase II TruB subfamily 1 C-terminal" evidence="7">
    <location>
        <begin position="251"/>
        <end position="303"/>
    </location>
</feature>
<dbReference type="InterPro" id="IPR015240">
    <property type="entry name" value="tRNA_sdUridine_synth_fam1_C"/>
</dbReference>
<comment type="similarity">
    <text evidence="2 5">Belongs to the pseudouridine synthase TruB family. Type 1 subfamily.</text>
</comment>
<dbReference type="Pfam" id="PF01509">
    <property type="entry name" value="TruB_N"/>
    <property type="match status" value="1"/>
</dbReference>
<evidence type="ECO:0000256" key="2">
    <source>
        <dbReference type="ARBA" id="ARBA00005642"/>
    </source>
</evidence>
<dbReference type="HAMAP" id="MF_01080">
    <property type="entry name" value="TruB_bact"/>
    <property type="match status" value="1"/>
</dbReference>
<dbReference type="SUPFAM" id="SSF55120">
    <property type="entry name" value="Pseudouridine synthase"/>
    <property type="match status" value="1"/>
</dbReference>
<dbReference type="Pfam" id="PF16198">
    <property type="entry name" value="TruB_C_2"/>
    <property type="match status" value="1"/>
</dbReference>
<feature type="active site" description="Nucleophile" evidence="5">
    <location>
        <position position="58"/>
    </location>
</feature>
<evidence type="ECO:0000256" key="1">
    <source>
        <dbReference type="ARBA" id="ARBA00000385"/>
    </source>
</evidence>
<comment type="caution">
    <text evidence="9">The sequence shown here is derived from an EMBL/GenBank/DDBJ whole genome shotgun (WGS) entry which is preliminary data.</text>
</comment>
<dbReference type="EC" id="5.4.99.25" evidence="5"/>
<protein>
    <recommendedName>
        <fullName evidence="5">tRNA pseudouridine synthase B</fullName>
        <ecNumber evidence="5">5.4.99.25</ecNumber>
    </recommendedName>
    <alternativeName>
        <fullName evidence="5">tRNA pseudouridine(55) synthase</fullName>
        <shortName evidence="5">Psi55 synthase</shortName>
    </alternativeName>
    <alternativeName>
        <fullName evidence="5">tRNA pseudouridylate synthase</fullName>
    </alternativeName>
    <alternativeName>
        <fullName evidence="5">tRNA-uridine isomerase</fullName>
    </alternativeName>
</protein>
<gene>
    <name evidence="5 9" type="primary">truB</name>
    <name evidence="9" type="ORF">ACFOEN_06980</name>
</gene>
<evidence type="ECO:0000259" key="7">
    <source>
        <dbReference type="Pfam" id="PF09157"/>
    </source>
</evidence>
<dbReference type="Pfam" id="PF09157">
    <property type="entry name" value="TruB-C_2"/>
    <property type="match status" value="1"/>
</dbReference>
<organism evidence="9 10">
    <name type="scientific">Piscinibacterium candidicorallinum</name>
    <dbReference type="NCBI Taxonomy" id="1793872"/>
    <lineage>
        <taxon>Bacteria</taxon>
        <taxon>Pseudomonadati</taxon>
        <taxon>Pseudomonadota</taxon>
        <taxon>Betaproteobacteria</taxon>
        <taxon>Burkholderiales</taxon>
        <taxon>Piscinibacterium</taxon>
    </lineage>
</organism>
<feature type="domain" description="Pseudouridine synthase II N-terminal" evidence="6">
    <location>
        <begin position="43"/>
        <end position="190"/>
    </location>
</feature>
<dbReference type="CDD" id="cd02573">
    <property type="entry name" value="PseudoU_synth_EcTruB"/>
    <property type="match status" value="1"/>
</dbReference>
<dbReference type="Proteomes" id="UP001595556">
    <property type="component" value="Unassembled WGS sequence"/>
</dbReference>
<dbReference type="InterPro" id="IPR002501">
    <property type="entry name" value="PsdUridine_synth_N"/>
</dbReference>
<keyword evidence="10" id="KW-1185">Reference proteome</keyword>
<dbReference type="GO" id="GO:0160148">
    <property type="term" value="F:tRNA pseudouridine(55) synthase activity"/>
    <property type="evidence" value="ECO:0007669"/>
    <property type="project" value="UniProtKB-EC"/>
</dbReference>
<dbReference type="InterPro" id="IPR020103">
    <property type="entry name" value="PsdUridine_synth_cat_dom_sf"/>
</dbReference>
<evidence type="ECO:0000259" key="8">
    <source>
        <dbReference type="Pfam" id="PF16198"/>
    </source>
</evidence>
<evidence type="ECO:0000256" key="4">
    <source>
        <dbReference type="ARBA" id="ARBA00023235"/>
    </source>
</evidence>
<name>A0ABV7H451_9BURK</name>